<dbReference type="VEuPathDB" id="TriTrypDB:LPAL13_340038300"/>
<dbReference type="AlphaFoldDB" id="A0A088S2Y7"/>
<dbReference type="Gene3D" id="3.30.950.10">
    <property type="entry name" value="Methyltransferase, Cobalt-precorrin-4 Transmethylase, Domain 2"/>
    <property type="match status" value="1"/>
</dbReference>
<dbReference type="InterPro" id="IPR014776">
    <property type="entry name" value="4pyrrole_Mease_sub2"/>
</dbReference>
<protein>
    <submittedName>
        <fullName evidence="6">Tetrapyrrole methylase, putative</fullName>
    </submittedName>
</protein>
<evidence type="ECO:0000313" key="7">
    <source>
        <dbReference type="Proteomes" id="UP000063063"/>
    </source>
</evidence>
<dbReference type="Pfam" id="PF00590">
    <property type="entry name" value="TP_methylase"/>
    <property type="match status" value="1"/>
</dbReference>
<sequence length="484" mass="52741">MLAYTSPSSTLTHTRAVTNMLGWFGARFAAPLYLHQVIGAPCSAATQYSHACASCASCASPASSSAVALVTPVRRLSSTACRFSGTFHYRKVRLTPEDALDPLTKPTNIDKGALHIVSVPIGNLKDFSLRALEVLRGVDYIITTDRPATKTLLDLVNIPNQGRLIHYSRGNCSSSREKLVELLKGGRSMALVTTSGTPCIGDVGAELVQEMQQSDIRVTAVPGASAVMSALAVSGLTTSAYESAKSHKRGTDAAGHDNITLSPQTFEDGSFFFGNVLPKSHGARLRILRTIVAPATFPCVFYEVPRRLVMVLQDIASVLPRRRVYVTHELTKLNESLHAGTAERLVGFYLRQEAQMLVKKGQLVLVIAGAGPKETAAWLEKEAAKRRRLRHTIRDLMKDAPPVALPHRGSATGSSGPNAADSSSGGLSVTTAKEERRQRKQKRAELRRLRQRRKRDRLIRAIESEQERLQVILASNRNDASRMT</sequence>
<proteinExistence type="predicted"/>
<dbReference type="RefSeq" id="XP_010702745.1">
    <property type="nucleotide sequence ID" value="XM_010704443.1"/>
</dbReference>
<dbReference type="GO" id="GO:0008168">
    <property type="term" value="F:methyltransferase activity"/>
    <property type="evidence" value="ECO:0007669"/>
    <property type="project" value="UniProtKB-KW"/>
</dbReference>
<dbReference type="PANTHER" id="PTHR46111">
    <property type="entry name" value="RIBOSOMAL RNA SMALL SUBUNIT METHYLTRANSFERASE I"/>
    <property type="match status" value="1"/>
</dbReference>
<dbReference type="SUPFAM" id="SSF53790">
    <property type="entry name" value="Tetrapyrrole methylase"/>
    <property type="match status" value="1"/>
</dbReference>
<dbReference type="InterPro" id="IPR014777">
    <property type="entry name" value="4pyrrole_Mease_sub1"/>
</dbReference>
<keyword evidence="7" id="KW-1185">Reference proteome</keyword>
<keyword evidence="4" id="KW-0808">Transferase</keyword>
<dbReference type="FunFam" id="3.40.1010.10:FF:000007">
    <property type="entry name" value="Ribosomal RNA small subunit methyltransferase I"/>
    <property type="match status" value="1"/>
</dbReference>
<dbReference type="GO" id="GO:0032259">
    <property type="term" value="P:methylation"/>
    <property type="evidence" value="ECO:0007669"/>
    <property type="project" value="UniProtKB-KW"/>
</dbReference>
<evidence type="ECO:0000256" key="4">
    <source>
        <dbReference type="ARBA" id="ARBA00022679"/>
    </source>
</evidence>
<dbReference type="InterPro" id="IPR035996">
    <property type="entry name" value="4pyrrol_Methylase_sf"/>
</dbReference>
<gene>
    <name evidence="6" type="ORF">LPMP_343190</name>
</gene>
<dbReference type="VEuPathDB" id="TriTrypDB:LPMP_343190"/>
<dbReference type="OrthoDB" id="289942at2759"/>
<evidence type="ECO:0000313" key="6">
    <source>
        <dbReference type="EMBL" id="AIO01945.2"/>
    </source>
</evidence>
<evidence type="ECO:0000256" key="2">
    <source>
        <dbReference type="ARBA" id="ARBA00022552"/>
    </source>
</evidence>
<dbReference type="GeneID" id="22578824"/>
<name>A0A088S2Y7_LEIPA</name>
<reference evidence="6 7" key="1">
    <citation type="journal article" date="2015" name="Sci. Rep.">
        <title>The genome of Leishmania panamensis: insights into genomics of the L. (Viannia) subgenus.</title>
        <authorList>
            <person name="Llanes A."/>
            <person name="Restrepo C.M."/>
            <person name="Vecchio G.D."/>
            <person name="Anguizola F.J."/>
            <person name="Lleonart R."/>
        </authorList>
    </citation>
    <scope>NUCLEOTIDE SEQUENCE [LARGE SCALE GENOMIC DNA]</scope>
    <source>
        <strain evidence="6 7">MHOM/PA/94/PSC-1</strain>
    </source>
</reference>
<dbReference type="eggNOG" id="ENOG502QQ7V">
    <property type="taxonomic scope" value="Eukaryota"/>
</dbReference>
<dbReference type="InterPro" id="IPR008189">
    <property type="entry name" value="rRNA_ssu_MeTfrase_I"/>
</dbReference>
<dbReference type="Gene3D" id="3.40.1010.10">
    <property type="entry name" value="Cobalt-precorrin-4 Transmethylase, Domain 1"/>
    <property type="match status" value="1"/>
</dbReference>
<dbReference type="PANTHER" id="PTHR46111:SF1">
    <property type="entry name" value="RIBOSOMAL RNA SMALL SUBUNIT METHYLTRANSFERASE I"/>
    <property type="match status" value="1"/>
</dbReference>
<evidence type="ECO:0000256" key="1">
    <source>
        <dbReference type="ARBA" id="ARBA00022490"/>
    </source>
</evidence>
<accession>A0A088S2Y7</accession>
<keyword evidence="3 6" id="KW-0489">Methyltransferase</keyword>
<dbReference type="InterPro" id="IPR000878">
    <property type="entry name" value="4pyrrol_Mease"/>
</dbReference>
<keyword evidence="2" id="KW-0698">rRNA processing</keyword>
<dbReference type="EMBL" id="CP009403">
    <property type="protein sequence ID" value="AIO01945.2"/>
    <property type="molecule type" value="Genomic_DNA"/>
</dbReference>
<organism evidence="6 7">
    <name type="scientific">Leishmania panamensis</name>
    <dbReference type="NCBI Taxonomy" id="5679"/>
    <lineage>
        <taxon>Eukaryota</taxon>
        <taxon>Discoba</taxon>
        <taxon>Euglenozoa</taxon>
        <taxon>Kinetoplastea</taxon>
        <taxon>Metakinetoplastina</taxon>
        <taxon>Trypanosomatida</taxon>
        <taxon>Trypanosomatidae</taxon>
        <taxon>Leishmaniinae</taxon>
        <taxon>Leishmania</taxon>
        <taxon>Leishmania guyanensis species complex</taxon>
    </lineage>
</organism>
<evidence type="ECO:0000256" key="3">
    <source>
        <dbReference type="ARBA" id="ARBA00022603"/>
    </source>
</evidence>
<dbReference type="Proteomes" id="UP000063063">
    <property type="component" value="Chromosome 34"/>
</dbReference>
<evidence type="ECO:0000256" key="5">
    <source>
        <dbReference type="ARBA" id="ARBA00022691"/>
    </source>
</evidence>
<dbReference type="GO" id="GO:0006364">
    <property type="term" value="P:rRNA processing"/>
    <property type="evidence" value="ECO:0007669"/>
    <property type="project" value="UniProtKB-KW"/>
</dbReference>
<keyword evidence="1" id="KW-0963">Cytoplasm</keyword>
<keyword evidence="5" id="KW-0949">S-adenosyl-L-methionine</keyword>
<dbReference type="KEGG" id="lpan:LPMP_343190"/>